<proteinExistence type="predicted"/>
<dbReference type="Proteomes" id="UP000309128">
    <property type="component" value="Unassembled WGS sequence"/>
</dbReference>
<name>A0A5S4EWC5_9ACTN</name>
<dbReference type="AlphaFoldDB" id="A0A5S4EWC5"/>
<reference evidence="2 3" key="1">
    <citation type="submission" date="2019-05" db="EMBL/GenBank/DDBJ databases">
        <title>Draft genome sequence of Nonomuraea turkmeniaca DSM 43926.</title>
        <authorList>
            <person name="Saricaoglu S."/>
            <person name="Isik K."/>
        </authorList>
    </citation>
    <scope>NUCLEOTIDE SEQUENCE [LARGE SCALE GENOMIC DNA]</scope>
    <source>
        <strain evidence="2 3">DSM 43926</strain>
    </source>
</reference>
<accession>A0A5S4EWC5</accession>
<feature type="compositionally biased region" description="Basic and acidic residues" evidence="1">
    <location>
        <begin position="124"/>
        <end position="135"/>
    </location>
</feature>
<evidence type="ECO:0000313" key="3">
    <source>
        <dbReference type="Proteomes" id="UP000309128"/>
    </source>
</evidence>
<dbReference type="EMBL" id="VCKY01000352">
    <property type="protein sequence ID" value="TMR07750.1"/>
    <property type="molecule type" value="Genomic_DNA"/>
</dbReference>
<feature type="region of interest" description="Disordered" evidence="1">
    <location>
        <begin position="112"/>
        <end position="140"/>
    </location>
</feature>
<sequence length="161" mass="17820">MTTERVIRDHLDRHPVTRAGDSASHRFLIRLHGGENAWNPSDDDLPFAGPAVISYERSRATRIVTAEAFLDIHRGWSVRAHLHQLRQAGIAAESVVRVDEHGASFYGVRLMPEAPATTDGTGTGRRDEQPEEPDRNTCPGCGERCDIITRGDSYGTIVIYS</sequence>
<dbReference type="RefSeq" id="WP_138673771.1">
    <property type="nucleotide sequence ID" value="NZ_VCKY01000352.1"/>
</dbReference>
<organism evidence="2 3">
    <name type="scientific">Nonomuraea turkmeniaca</name>
    <dbReference type="NCBI Taxonomy" id="103838"/>
    <lineage>
        <taxon>Bacteria</taxon>
        <taxon>Bacillati</taxon>
        <taxon>Actinomycetota</taxon>
        <taxon>Actinomycetes</taxon>
        <taxon>Streptosporangiales</taxon>
        <taxon>Streptosporangiaceae</taxon>
        <taxon>Nonomuraea</taxon>
    </lineage>
</organism>
<keyword evidence="3" id="KW-1185">Reference proteome</keyword>
<evidence type="ECO:0000256" key="1">
    <source>
        <dbReference type="SAM" id="MobiDB-lite"/>
    </source>
</evidence>
<evidence type="ECO:0000313" key="2">
    <source>
        <dbReference type="EMBL" id="TMR07750.1"/>
    </source>
</evidence>
<protein>
    <submittedName>
        <fullName evidence="2">Uncharacterized protein</fullName>
    </submittedName>
</protein>
<gene>
    <name evidence="2" type="ORF">ETD86_50665</name>
</gene>
<comment type="caution">
    <text evidence="2">The sequence shown here is derived from an EMBL/GenBank/DDBJ whole genome shotgun (WGS) entry which is preliminary data.</text>
</comment>